<name>A0AAN6RV93_9PEZI</name>
<evidence type="ECO:0000313" key="3">
    <source>
        <dbReference type="Proteomes" id="UP001303889"/>
    </source>
</evidence>
<keyword evidence="1" id="KW-1133">Transmembrane helix</keyword>
<feature type="transmembrane region" description="Helical" evidence="1">
    <location>
        <begin position="15"/>
        <end position="36"/>
    </location>
</feature>
<proteinExistence type="predicted"/>
<keyword evidence="1" id="KW-0472">Membrane</keyword>
<evidence type="ECO:0008006" key="4">
    <source>
        <dbReference type="Google" id="ProtNLM"/>
    </source>
</evidence>
<evidence type="ECO:0000256" key="1">
    <source>
        <dbReference type="SAM" id="Phobius"/>
    </source>
</evidence>
<organism evidence="2 3">
    <name type="scientific">Staphylotrichum tortipilum</name>
    <dbReference type="NCBI Taxonomy" id="2831512"/>
    <lineage>
        <taxon>Eukaryota</taxon>
        <taxon>Fungi</taxon>
        <taxon>Dikarya</taxon>
        <taxon>Ascomycota</taxon>
        <taxon>Pezizomycotina</taxon>
        <taxon>Sordariomycetes</taxon>
        <taxon>Sordariomycetidae</taxon>
        <taxon>Sordariales</taxon>
        <taxon>Chaetomiaceae</taxon>
        <taxon>Staphylotrichum</taxon>
    </lineage>
</organism>
<evidence type="ECO:0000313" key="2">
    <source>
        <dbReference type="EMBL" id="KAK3903753.1"/>
    </source>
</evidence>
<feature type="transmembrane region" description="Helical" evidence="1">
    <location>
        <begin position="154"/>
        <end position="175"/>
    </location>
</feature>
<dbReference type="Proteomes" id="UP001303889">
    <property type="component" value="Unassembled WGS sequence"/>
</dbReference>
<keyword evidence="3" id="KW-1185">Reference proteome</keyword>
<feature type="transmembrane region" description="Helical" evidence="1">
    <location>
        <begin position="80"/>
        <end position="99"/>
    </location>
</feature>
<protein>
    <recommendedName>
        <fullName evidence="4">MARVEL domain-containing protein</fullName>
    </recommendedName>
</protein>
<dbReference type="EMBL" id="MU855431">
    <property type="protein sequence ID" value="KAK3903753.1"/>
    <property type="molecule type" value="Genomic_DNA"/>
</dbReference>
<feature type="transmembrane region" description="Helical" evidence="1">
    <location>
        <begin position="48"/>
        <end position="73"/>
    </location>
</feature>
<comment type="caution">
    <text evidence="2">The sequence shown here is derived from an EMBL/GenBank/DDBJ whole genome shotgun (WGS) entry which is preliminary data.</text>
</comment>
<sequence>MGAAAGLALRGTQSLLRLIQFCCSAIVLALFCYFLATLHNHSLPIHTWVRAVTGISGAAVLYTIMSVVLLCCLPGRSFPSFIMMVLDIAFAGAFIYIAVANRGGASSCNGQVHTVYGTGDADTNVSDNVRDNGNGGFTVLPSLRQACRMETACLAVSIVAIFFFIVTPFVSLGLVRHHKKEQRIGPSPANNYTEGYGSDRKKLFGGFHLPFGRKRGGGAGDGQNSNVLPEHTTPEDMRMSYATEATRVEGGGGGGGGGYGNLGGAGKNETAYANANATGNIPVENYPAGQTGGYRA</sequence>
<reference evidence="2" key="2">
    <citation type="submission" date="2023-05" db="EMBL/GenBank/DDBJ databases">
        <authorList>
            <consortium name="Lawrence Berkeley National Laboratory"/>
            <person name="Steindorff A."/>
            <person name="Hensen N."/>
            <person name="Bonometti L."/>
            <person name="Westerberg I."/>
            <person name="Brannstrom I.O."/>
            <person name="Guillou S."/>
            <person name="Cros-Aarteil S."/>
            <person name="Calhoun S."/>
            <person name="Haridas S."/>
            <person name="Kuo A."/>
            <person name="Mondo S."/>
            <person name="Pangilinan J."/>
            <person name="Riley R."/>
            <person name="Labutti K."/>
            <person name="Andreopoulos B."/>
            <person name="Lipzen A."/>
            <person name="Chen C."/>
            <person name="Yanf M."/>
            <person name="Daum C."/>
            <person name="Ng V."/>
            <person name="Clum A."/>
            <person name="Ohm R."/>
            <person name="Martin F."/>
            <person name="Silar P."/>
            <person name="Natvig D."/>
            <person name="Lalanne C."/>
            <person name="Gautier V."/>
            <person name="Ament-Velasquez S.L."/>
            <person name="Kruys A."/>
            <person name="Hutchinson M.I."/>
            <person name="Powell A.J."/>
            <person name="Barry K."/>
            <person name="Miller A.N."/>
            <person name="Grigoriev I.V."/>
            <person name="Debuchy R."/>
            <person name="Gladieux P."/>
            <person name="Thoren M.H."/>
            <person name="Johannesson H."/>
        </authorList>
    </citation>
    <scope>NUCLEOTIDE SEQUENCE</scope>
    <source>
        <strain evidence="2">CBS 103.79</strain>
    </source>
</reference>
<gene>
    <name evidence="2" type="ORF">C8A05DRAFT_14297</name>
</gene>
<dbReference type="AlphaFoldDB" id="A0AAN6RV93"/>
<keyword evidence="1" id="KW-0812">Transmembrane</keyword>
<reference evidence="2" key="1">
    <citation type="journal article" date="2023" name="Mol. Phylogenet. Evol.">
        <title>Genome-scale phylogeny and comparative genomics of the fungal order Sordariales.</title>
        <authorList>
            <person name="Hensen N."/>
            <person name="Bonometti L."/>
            <person name="Westerberg I."/>
            <person name="Brannstrom I.O."/>
            <person name="Guillou S."/>
            <person name="Cros-Aarteil S."/>
            <person name="Calhoun S."/>
            <person name="Haridas S."/>
            <person name="Kuo A."/>
            <person name="Mondo S."/>
            <person name="Pangilinan J."/>
            <person name="Riley R."/>
            <person name="LaButti K."/>
            <person name="Andreopoulos B."/>
            <person name="Lipzen A."/>
            <person name="Chen C."/>
            <person name="Yan M."/>
            <person name="Daum C."/>
            <person name="Ng V."/>
            <person name="Clum A."/>
            <person name="Steindorff A."/>
            <person name="Ohm R.A."/>
            <person name="Martin F."/>
            <person name="Silar P."/>
            <person name="Natvig D.O."/>
            <person name="Lalanne C."/>
            <person name="Gautier V."/>
            <person name="Ament-Velasquez S.L."/>
            <person name="Kruys A."/>
            <person name="Hutchinson M.I."/>
            <person name="Powell A.J."/>
            <person name="Barry K."/>
            <person name="Miller A.N."/>
            <person name="Grigoriev I.V."/>
            <person name="Debuchy R."/>
            <person name="Gladieux P."/>
            <person name="Hiltunen Thoren M."/>
            <person name="Johannesson H."/>
        </authorList>
    </citation>
    <scope>NUCLEOTIDE SEQUENCE</scope>
    <source>
        <strain evidence="2">CBS 103.79</strain>
    </source>
</reference>
<accession>A0AAN6RV93</accession>